<protein>
    <submittedName>
        <fullName evidence="3">Zn-ribbon domain-containing OB-fold protein</fullName>
    </submittedName>
</protein>
<accession>A0A4Q9DV69</accession>
<feature type="domain" description="ChsH2 rubredoxin-like zinc ribbon" evidence="2">
    <location>
        <begin position="19"/>
        <end position="52"/>
    </location>
</feature>
<dbReference type="AlphaFoldDB" id="A0A4Q9DV69"/>
<proteinExistence type="predicted"/>
<keyword evidence="4" id="KW-1185">Reference proteome</keyword>
<dbReference type="Pfam" id="PF01796">
    <property type="entry name" value="OB_ChsH2_C"/>
    <property type="match status" value="1"/>
</dbReference>
<dbReference type="SUPFAM" id="SSF50249">
    <property type="entry name" value="Nucleic acid-binding proteins"/>
    <property type="match status" value="1"/>
</dbReference>
<sequence>MMESNKPIPIADGDSVAFWKGCNEGKLLIQHCQDCGSYIFYPRIVCPGCMSDHVEWIESKGKGKVYSYTVVRRSPLAFSDDVPYVVAMVELEEGVRMLSNIIHCSVDEVCCDMPVEVVFEKRGETALPMFQLAATLPTE</sequence>
<dbReference type="Proteomes" id="UP000293142">
    <property type="component" value="Unassembled WGS sequence"/>
</dbReference>
<evidence type="ECO:0000259" key="1">
    <source>
        <dbReference type="Pfam" id="PF01796"/>
    </source>
</evidence>
<dbReference type="InterPro" id="IPR022002">
    <property type="entry name" value="ChsH2_Znr"/>
</dbReference>
<reference evidence="3 4" key="1">
    <citation type="submission" date="2019-02" db="EMBL/GenBank/DDBJ databases">
        <title>Paenibacillus sp. nov., isolated from surface-sterilized tissue of Thalictrum simplex L.</title>
        <authorList>
            <person name="Tuo L."/>
        </authorList>
    </citation>
    <scope>NUCLEOTIDE SEQUENCE [LARGE SCALE GENOMIC DNA]</scope>
    <source>
        <strain evidence="3 4">N2SHLJ1</strain>
    </source>
</reference>
<dbReference type="EMBL" id="SIRE01000006">
    <property type="protein sequence ID" value="TBL79850.1"/>
    <property type="molecule type" value="Genomic_DNA"/>
</dbReference>
<evidence type="ECO:0000313" key="3">
    <source>
        <dbReference type="EMBL" id="TBL79850.1"/>
    </source>
</evidence>
<dbReference type="Pfam" id="PF12172">
    <property type="entry name" value="zf-ChsH2"/>
    <property type="match status" value="1"/>
</dbReference>
<dbReference type="PANTHER" id="PTHR34075:SF5">
    <property type="entry name" value="BLR3430 PROTEIN"/>
    <property type="match status" value="1"/>
</dbReference>
<evidence type="ECO:0000259" key="2">
    <source>
        <dbReference type="Pfam" id="PF12172"/>
    </source>
</evidence>
<comment type="caution">
    <text evidence="3">The sequence shown here is derived from an EMBL/GenBank/DDBJ whole genome shotgun (WGS) entry which is preliminary data.</text>
</comment>
<organism evidence="3 4">
    <name type="scientific">Paenibacillus thalictri</name>
    <dbReference type="NCBI Taxonomy" id="2527873"/>
    <lineage>
        <taxon>Bacteria</taxon>
        <taxon>Bacillati</taxon>
        <taxon>Bacillota</taxon>
        <taxon>Bacilli</taxon>
        <taxon>Bacillales</taxon>
        <taxon>Paenibacillaceae</taxon>
        <taxon>Paenibacillus</taxon>
    </lineage>
</organism>
<dbReference type="Gene3D" id="6.10.30.10">
    <property type="match status" value="1"/>
</dbReference>
<dbReference type="InterPro" id="IPR052513">
    <property type="entry name" value="Thioester_dehydratase-like"/>
</dbReference>
<name>A0A4Q9DV69_9BACL</name>
<dbReference type="RefSeq" id="WP_131013096.1">
    <property type="nucleotide sequence ID" value="NZ_SIRE01000006.1"/>
</dbReference>
<gene>
    <name evidence="3" type="ORF">EYB31_09630</name>
</gene>
<feature type="domain" description="ChsH2 C-terminal OB-fold" evidence="1">
    <location>
        <begin position="56"/>
        <end position="120"/>
    </location>
</feature>
<dbReference type="OrthoDB" id="9785144at2"/>
<evidence type="ECO:0000313" key="4">
    <source>
        <dbReference type="Proteomes" id="UP000293142"/>
    </source>
</evidence>
<dbReference type="PANTHER" id="PTHR34075">
    <property type="entry name" value="BLR3430 PROTEIN"/>
    <property type="match status" value="1"/>
</dbReference>
<dbReference type="InterPro" id="IPR002878">
    <property type="entry name" value="ChsH2_C"/>
</dbReference>
<dbReference type="InterPro" id="IPR012340">
    <property type="entry name" value="NA-bd_OB-fold"/>
</dbReference>